<dbReference type="Proteomes" id="UP001283361">
    <property type="component" value="Unassembled WGS sequence"/>
</dbReference>
<protein>
    <submittedName>
        <fullName evidence="2">Uncharacterized protein</fullName>
    </submittedName>
</protein>
<feature type="compositionally biased region" description="Polar residues" evidence="1">
    <location>
        <begin position="43"/>
        <end position="53"/>
    </location>
</feature>
<accession>A0AAE1ATB3</accession>
<sequence>MSLSGTHAHGQRRANQESHTQGNIASRPPDSPPSSKSPPPNSKTLITSPNYQNAEFPPLSGGRIESNQAGCPPAETRNKTDFGAAGLCSAAAPYMAPWTGNKYLS</sequence>
<reference evidence="2" key="1">
    <citation type="journal article" date="2023" name="G3 (Bethesda)">
        <title>A reference genome for the long-term kleptoplast-retaining sea slug Elysia crispata morphotype clarki.</title>
        <authorList>
            <person name="Eastman K.E."/>
            <person name="Pendleton A.L."/>
            <person name="Shaikh M.A."/>
            <person name="Suttiyut T."/>
            <person name="Ogas R."/>
            <person name="Tomko P."/>
            <person name="Gavelis G."/>
            <person name="Widhalm J.R."/>
            <person name="Wisecaver J.H."/>
        </authorList>
    </citation>
    <scope>NUCLEOTIDE SEQUENCE</scope>
    <source>
        <strain evidence="2">ECLA1</strain>
    </source>
</reference>
<organism evidence="2 3">
    <name type="scientific">Elysia crispata</name>
    <name type="common">lettuce slug</name>
    <dbReference type="NCBI Taxonomy" id="231223"/>
    <lineage>
        <taxon>Eukaryota</taxon>
        <taxon>Metazoa</taxon>
        <taxon>Spiralia</taxon>
        <taxon>Lophotrochozoa</taxon>
        <taxon>Mollusca</taxon>
        <taxon>Gastropoda</taxon>
        <taxon>Heterobranchia</taxon>
        <taxon>Euthyneura</taxon>
        <taxon>Panpulmonata</taxon>
        <taxon>Sacoglossa</taxon>
        <taxon>Placobranchoidea</taxon>
        <taxon>Plakobranchidae</taxon>
        <taxon>Elysia</taxon>
    </lineage>
</organism>
<evidence type="ECO:0000313" key="2">
    <source>
        <dbReference type="EMBL" id="KAK3793597.1"/>
    </source>
</evidence>
<dbReference type="AlphaFoldDB" id="A0AAE1ATB3"/>
<feature type="compositionally biased region" description="Pro residues" evidence="1">
    <location>
        <begin position="29"/>
        <end position="41"/>
    </location>
</feature>
<gene>
    <name evidence="2" type="ORF">RRG08_019200</name>
</gene>
<dbReference type="EMBL" id="JAWDGP010001203">
    <property type="protein sequence ID" value="KAK3793597.1"/>
    <property type="molecule type" value="Genomic_DNA"/>
</dbReference>
<proteinExistence type="predicted"/>
<comment type="caution">
    <text evidence="2">The sequence shown here is derived from an EMBL/GenBank/DDBJ whole genome shotgun (WGS) entry which is preliminary data.</text>
</comment>
<name>A0AAE1ATB3_9GAST</name>
<evidence type="ECO:0000313" key="3">
    <source>
        <dbReference type="Proteomes" id="UP001283361"/>
    </source>
</evidence>
<keyword evidence="3" id="KW-1185">Reference proteome</keyword>
<evidence type="ECO:0000256" key="1">
    <source>
        <dbReference type="SAM" id="MobiDB-lite"/>
    </source>
</evidence>
<feature type="region of interest" description="Disordered" evidence="1">
    <location>
        <begin position="1"/>
        <end position="80"/>
    </location>
</feature>